<protein>
    <recommendedName>
        <fullName evidence="3">SGNH/GDSL hydrolase family protein</fullName>
    </recommendedName>
</protein>
<reference evidence="1 2" key="1">
    <citation type="submission" date="2019-12" db="EMBL/GenBank/DDBJ databases">
        <title>Novel species isolated from a subtropical stream in China.</title>
        <authorList>
            <person name="Lu H."/>
        </authorList>
    </citation>
    <scope>NUCLEOTIDE SEQUENCE [LARGE SCALE GENOMIC DNA]</scope>
    <source>
        <strain evidence="1 2">FT109W</strain>
    </source>
</reference>
<proteinExistence type="predicted"/>
<accession>A0ABW9WRG5</accession>
<evidence type="ECO:0000313" key="2">
    <source>
        <dbReference type="Proteomes" id="UP000466332"/>
    </source>
</evidence>
<evidence type="ECO:0008006" key="3">
    <source>
        <dbReference type="Google" id="ProtNLM"/>
    </source>
</evidence>
<evidence type="ECO:0000313" key="1">
    <source>
        <dbReference type="EMBL" id="MYN42874.1"/>
    </source>
</evidence>
<comment type="caution">
    <text evidence="1">The sequence shown here is derived from an EMBL/GenBank/DDBJ whole genome shotgun (WGS) entry which is preliminary data.</text>
</comment>
<name>A0ABW9WRG5_9BURK</name>
<sequence>MIYVVGMSHSIALVNAVAAGDSGVSQYNYTLQSATSFQPVPIKPGMLPGDEMAALVLSGQGWQPLATMNDAGSATRYVQGHPEFTAALDALRPLQENSCILSFVDGNSHSALSALQHPVPYDFVLPGHEDWGMQPGFQPLPPGLIRRHILPYQLNTIAALALMRIALPQARIIHVLPPPPSHAERFLISPEAFGDRVSQFGITPILVRRKYHVMANRIIQQETQSFGIELLEAPRACYDTDGTLLTQYVEGATHGNTAYGALVAEQIRNLF</sequence>
<organism evidence="1 2">
    <name type="scientific">Duganella margarita</name>
    <dbReference type="NCBI Taxonomy" id="2692170"/>
    <lineage>
        <taxon>Bacteria</taxon>
        <taxon>Pseudomonadati</taxon>
        <taxon>Pseudomonadota</taxon>
        <taxon>Betaproteobacteria</taxon>
        <taxon>Burkholderiales</taxon>
        <taxon>Oxalobacteraceae</taxon>
        <taxon>Telluria group</taxon>
        <taxon>Duganella</taxon>
    </lineage>
</organism>
<dbReference type="RefSeq" id="WP_161047754.1">
    <property type="nucleotide sequence ID" value="NZ_WWCS01000026.1"/>
</dbReference>
<dbReference type="Proteomes" id="UP000466332">
    <property type="component" value="Unassembled WGS sequence"/>
</dbReference>
<gene>
    <name evidence="1" type="ORF">GTP55_26375</name>
</gene>
<keyword evidence="2" id="KW-1185">Reference proteome</keyword>
<dbReference type="EMBL" id="WWCS01000026">
    <property type="protein sequence ID" value="MYN42874.1"/>
    <property type="molecule type" value="Genomic_DNA"/>
</dbReference>